<dbReference type="EMBL" id="JACQAY010000014">
    <property type="protein sequence ID" value="MBI3538690.1"/>
    <property type="molecule type" value="Genomic_DNA"/>
</dbReference>
<dbReference type="Pfam" id="PF07992">
    <property type="entry name" value="Pyr_redox_2"/>
    <property type="match status" value="1"/>
</dbReference>
<keyword evidence="6" id="KW-0520">NAD</keyword>
<evidence type="ECO:0000256" key="6">
    <source>
        <dbReference type="ARBA" id="ARBA00023027"/>
    </source>
</evidence>
<dbReference type="InterPro" id="IPR045024">
    <property type="entry name" value="NDH-2"/>
</dbReference>
<reference evidence="9" key="1">
    <citation type="submission" date="2020-07" db="EMBL/GenBank/DDBJ databases">
        <title>Huge and variable diversity of episymbiotic CPR bacteria and DPANN archaea in groundwater ecosystems.</title>
        <authorList>
            <person name="He C.Y."/>
            <person name="Keren R."/>
            <person name="Whittaker M."/>
            <person name="Farag I.F."/>
            <person name="Doudna J."/>
            <person name="Cate J.H.D."/>
            <person name="Banfield J.F."/>
        </authorList>
    </citation>
    <scope>NUCLEOTIDE SEQUENCE</scope>
    <source>
        <strain evidence="9">NC_groundwater_928_Pr1_S-0.2um_72_17</strain>
    </source>
</reference>
<evidence type="ECO:0000256" key="4">
    <source>
        <dbReference type="ARBA" id="ARBA00022827"/>
    </source>
</evidence>
<organism evidence="9 10">
    <name type="scientific">Eiseniibacteriota bacterium</name>
    <dbReference type="NCBI Taxonomy" id="2212470"/>
    <lineage>
        <taxon>Bacteria</taxon>
        <taxon>Candidatus Eiseniibacteriota</taxon>
    </lineage>
</organism>
<evidence type="ECO:0000256" key="1">
    <source>
        <dbReference type="ARBA" id="ARBA00005272"/>
    </source>
</evidence>
<evidence type="ECO:0000256" key="5">
    <source>
        <dbReference type="ARBA" id="ARBA00023002"/>
    </source>
</evidence>
<dbReference type="PANTHER" id="PTHR43706:SF47">
    <property type="entry name" value="EXTERNAL NADH-UBIQUINONE OXIDOREDUCTASE 1, MITOCHONDRIAL-RELATED"/>
    <property type="match status" value="1"/>
</dbReference>
<comment type="similarity">
    <text evidence="1">Belongs to the NADH dehydrogenase family.</text>
</comment>
<evidence type="ECO:0000256" key="2">
    <source>
        <dbReference type="ARBA" id="ARBA00012637"/>
    </source>
</evidence>
<protein>
    <recommendedName>
        <fullName evidence="2">NADH:ubiquinone reductase (non-electrogenic)</fullName>
        <ecNumber evidence="2">1.6.5.9</ecNumber>
    </recommendedName>
</protein>
<feature type="domain" description="FAD/NAD(P)-binding" evidence="8">
    <location>
        <begin position="15"/>
        <end position="198"/>
    </location>
</feature>
<comment type="catalytic activity">
    <reaction evidence="7">
        <text>a quinone + NADH + H(+) = a quinol + NAD(+)</text>
        <dbReference type="Rhea" id="RHEA:46160"/>
        <dbReference type="ChEBI" id="CHEBI:15378"/>
        <dbReference type="ChEBI" id="CHEBI:24646"/>
        <dbReference type="ChEBI" id="CHEBI:57540"/>
        <dbReference type="ChEBI" id="CHEBI:57945"/>
        <dbReference type="ChEBI" id="CHEBI:132124"/>
        <dbReference type="EC" id="1.6.5.9"/>
    </reaction>
</comment>
<dbReference type="InterPro" id="IPR023753">
    <property type="entry name" value="FAD/NAD-binding_dom"/>
</dbReference>
<evidence type="ECO:0000259" key="8">
    <source>
        <dbReference type="Pfam" id="PF07992"/>
    </source>
</evidence>
<keyword evidence="3" id="KW-0285">Flavoprotein</keyword>
<dbReference type="InterPro" id="IPR036188">
    <property type="entry name" value="FAD/NAD-bd_sf"/>
</dbReference>
<dbReference type="GO" id="GO:0050136">
    <property type="term" value="F:NADH dehydrogenase (quinone) (non-electrogenic) activity"/>
    <property type="evidence" value="ECO:0007669"/>
    <property type="project" value="UniProtKB-EC"/>
</dbReference>
<comment type="caution">
    <text evidence="9">The sequence shown here is derived from an EMBL/GenBank/DDBJ whole genome shotgun (WGS) entry which is preliminary data.</text>
</comment>
<dbReference type="SUPFAM" id="SSF51905">
    <property type="entry name" value="FAD/NAD(P)-binding domain"/>
    <property type="match status" value="1"/>
</dbReference>
<proteinExistence type="inferred from homology"/>
<dbReference type="Proteomes" id="UP000807850">
    <property type="component" value="Unassembled WGS sequence"/>
</dbReference>
<evidence type="ECO:0000256" key="3">
    <source>
        <dbReference type="ARBA" id="ARBA00022630"/>
    </source>
</evidence>
<evidence type="ECO:0000313" key="9">
    <source>
        <dbReference type="EMBL" id="MBI3538690.1"/>
    </source>
</evidence>
<dbReference type="PANTHER" id="PTHR43706">
    <property type="entry name" value="NADH DEHYDROGENASE"/>
    <property type="match status" value="1"/>
</dbReference>
<keyword evidence="5" id="KW-0560">Oxidoreductase</keyword>
<accession>A0A9D6L856</accession>
<keyword evidence="4" id="KW-0274">FAD</keyword>
<dbReference type="EC" id="1.6.5.9" evidence="2"/>
<evidence type="ECO:0000313" key="10">
    <source>
        <dbReference type="Proteomes" id="UP000807850"/>
    </source>
</evidence>
<dbReference type="Gene3D" id="3.50.50.100">
    <property type="match status" value="1"/>
</dbReference>
<sequence>MTLRARVVELFEMAEQAETREQRRRLLSFVVIGGGVTGVEVAAELIEMARETLLPKYPSLDRSDLTVRVLESGDRIVNTALPEHSAYVLRFLERRGVDVRLGAAATRVEPRTVHLADGTVVEGFTLIWTAGVRPPEVIRDLPLAHAKDGRIVVDGRLRALDPSGTPLDDVLVIGDCAAASDERGGYQPRLAQTAVASGRRAGDNLVRRARGLAPRAFSMKLKGYIISLGKHSSVVELMGIPFSGRLAWLMWAGYYLIQMVGVRKQIEVGLDHLTHLVFEHDSSQILSRRQVLSDEELNLSLRNAPPEAQHTHRAGAA</sequence>
<name>A0A9D6L856_UNCEI</name>
<dbReference type="AlphaFoldDB" id="A0A9D6L856"/>
<gene>
    <name evidence="9" type="ORF">HY076_00245</name>
</gene>
<evidence type="ECO:0000256" key="7">
    <source>
        <dbReference type="ARBA" id="ARBA00047599"/>
    </source>
</evidence>